<sequence length="261" mass="28142">MHGTLRPLTLAKRCGIYRERSAPASLAGHVECLWSHTMPEGPPSPMAVVPDGCVDIIWSSRGLAVAGPDRVAAFPVIGPGETVVGLRFRAGIAASWLRTPLCELTGTVVPLDAFWGAAADELHARMTEAGSAAARAAMLAHAVEKRLAAVAAPPADIAACLAELRQRQPMSDNPIRLLAQTTGTSERTLRRRCHEHFGYGAKTLDRILRLQRFLATCRSDVEASLSALALDTGYADQAHLTRETRELTSLSPREIRRQLAN</sequence>
<dbReference type="PROSITE" id="PS01124">
    <property type="entry name" value="HTH_ARAC_FAMILY_2"/>
    <property type="match status" value="1"/>
</dbReference>
<dbReference type="Proteomes" id="UP000744980">
    <property type="component" value="Unassembled WGS sequence"/>
</dbReference>
<keyword evidence="3" id="KW-0804">Transcription</keyword>
<evidence type="ECO:0000259" key="4">
    <source>
        <dbReference type="PROSITE" id="PS01124"/>
    </source>
</evidence>
<dbReference type="GO" id="GO:0043565">
    <property type="term" value="F:sequence-specific DNA binding"/>
    <property type="evidence" value="ECO:0007669"/>
    <property type="project" value="InterPro"/>
</dbReference>
<evidence type="ECO:0000313" key="5">
    <source>
        <dbReference type="EMBL" id="MBM3093386.1"/>
    </source>
</evidence>
<dbReference type="Pfam" id="PF20240">
    <property type="entry name" value="DUF6597"/>
    <property type="match status" value="1"/>
</dbReference>
<feature type="domain" description="HTH araC/xylS-type" evidence="4">
    <location>
        <begin position="175"/>
        <end position="258"/>
    </location>
</feature>
<dbReference type="RefSeq" id="WP_025427345.1">
    <property type="nucleotide sequence ID" value="NZ_CP083370.1"/>
</dbReference>
<dbReference type="Gene3D" id="1.10.10.60">
    <property type="entry name" value="Homeodomain-like"/>
    <property type="match status" value="1"/>
</dbReference>
<keyword evidence="2" id="KW-0238">DNA-binding</keyword>
<keyword evidence="1" id="KW-0805">Transcription regulation</keyword>
<dbReference type="InterPro" id="IPR018060">
    <property type="entry name" value="HTH_AraC"/>
</dbReference>
<comment type="caution">
    <text evidence="5">The sequence shown here is derived from an EMBL/GenBank/DDBJ whole genome shotgun (WGS) entry which is preliminary data.</text>
</comment>
<dbReference type="EMBL" id="WXFA01000015">
    <property type="protein sequence ID" value="MBM3093386.1"/>
    <property type="molecule type" value="Genomic_DNA"/>
</dbReference>
<evidence type="ECO:0000256" key="2">
    <source>
        <dbReference type="ARBA" id="ARBA00023125"/>
    </source>
</evidence>
<name>A0AAW4FPZ0_9HYPH</name>
<evidence type="ECO:0000256" key="1">
    <source>
        <dbReference type="ARBA" id="ARBA00023015"/>
    </source>
</evidence>
<dbReference type="AlphaFoldDB" id="A0AAW4FPZ0"/>
<accession>A0AAW4FPZ0</accession>
<dbReference type="SMART" id="SM00342">
    <property type="entry name" value="HTH_ARAC"/>
    <property type="match status" value="1"/>
</dbReference>
<dbReference type="Pfam" id="PF12833">
    <property type="entry name" value="HTH_18"/>
    <property type="match status" value="1"/>
</dbReference>
<dbReference type="InterPro" id="IPR046532">
    <property type="entry name" value="DUF6597"/>
</dbReference>
<dbReference type="InterPro" id="IPR050204">
    <property type="entry name" value="AraC_XylS_family_regulators"/>
</dbReference>
<proteinExistence type="predicted"/>
<keyword evidence="6" id="KW-1185">Reference proteome</keyword>
<reference evidence="5 6" key="1">
    <citation type="submission" date="2020-01" db="EMBL/GenBank/DDBJ databases">
        <title>Draft genome assembly of Ensifer adhaerens T173.</title>
        <authorList>
            <person name="Craig J.E."/>
            <person name="Stinchcombe J.R."/>
        </authorList>
    </citation>
    <scope>NUCLEOTIDE SEQUENCE [LARGE SCALE GENOMIC DNA]</scope>
    <source>
        <strain evidence="5 6">T173</strain>
    </source>
</reference>
<dbReference type="GO" id="GO:0003700">
    <property type="term" value="F:DNA-binding transcription factor activity"/>
    <property type="evidence" value="ECO:0007669"/>
    <property type="project" value="InterPro"/>
</dbReference>
<evidence type="ECO:0000313" key="6">
    <source>
        <dbReference type="Proteomes" id="UP000744980"/>
    </source>
</evidence>
<protein>
    <submittedName>
        <fullName evidence="5">Helix-turn-helix domain-containing protein</fullName>
    </submittedName>
</protein>
<dbReference type="PANTHER" id="PTHR46796:SF15">
    <property type="entry name" value="BLL1074 PROTEIN"/>
    <property type="match status" value="1"/>
</dbReference>
<dbReference type="PANTHER" id="PTHR46796">
    <property type="entry name" value="HTH-TYPE TRANSCRIPTIONAL ACTIVATOR RHAS-RELATED"/>
    <property type="match status" value="1"/>
</dbReference>
<organism evidence="5 6">
    <name type="scientific">Ensifer canadensis</name>
    <dbReference type="NCBI Taxonomy" id="555315"/>
    <lineage>
        <taxon>Bacteria</taxon>
        <taxon>Pseudomonadati</taxon>
        <taxon>Pseudomonadota</taxon>
        <taxon>Alphaproteobacteria</taxon>
        <taxon>Hyphomicrobiales</taxon>
        <taxon>Rhizobiaceae</taxon>
        <taxon>Sinorhizobium/Ensifer group</taxon>
        <taxon>Ensifer</taxon>
    </lineage>
</organism>
<gene>
    <name evidence="5" type="ORF">GFB56_21695</name>
</gene>
<evidence type="ECO:0000256" key="3">
    <source>
        <dbReference type="ARBA" id="ARBA00023163"/>
    </source>
</evidence>